<keyword evidence="4" id="KW-1185">Reference proteome</keyword>
<feature type="transmembrane region" description="Helical" evidence="2">
    <location>
        <begin position="154"/>
        <end position="176"/>
    </location>
</feature>
<feature type="region of interest" description="Disordered" evidence="1">
    <location>
        <begin position="398"/>
        <end position="434"/>
    </location>
</feature>
<gene>
    <name evidence="3" type="ORF">Pmar_PMAR019895</name>
</gene>
<reference evidence="3 4" key="1">
    <citation type="submission" date="2008-07" db="EMBL/GenBank/DDBJ databases">
        <authorList>
            <person name="El-Sayed N."/>
            <person name="Caler E."/>
            <person name="Inman J."/>
            <person name="Amedeo P."/>
            <person name="Hass B."/>
            <person name="Wortman J."/>
        </authorList>
    </citation>
    <scope>NUCLEOTIDE SEQUENCE [LARGE SCALE GENOMIC DNA]</scope>
    <source>
        <strain evidence="4">ATCC 50983 / TXsc</strain>
    </source>
</reference>
<evidence type="ECO:0000256" key="1">
    <source>
        <dbReference type="SAM" id="MobiDB-lite"/>
    </source>
</evidence>
<feature type="region of interest" description="Disordered" evidence="1">
    <location>
        <begin position="55"/>
        <end position="93"/>
    </location>
</feature>
<evidence type="ECO:0000256" key="2">
    <source>
        <dbReference type="SAM" id="Phobius"/>
    </source>
</evidence>
<organism evidence="4">
    <name type="scientific">Perkinsus marinus (strain ATCC 50983 / TXsc)</name>
    <dbReference type="NCBI Taxonomy" id="423536"/>
    <lineage>
        <taxon>Eukaryota</taxon>
        <taxon>Sar</taxon>
        <taxon>Alveolata</taxon>
        <taxon>Perkinsozoa</taxon>
        <taxon>Perkinsea</taxon>
        <taxon>Perkinsida</taxon>
        <taxon>Perkinsidae</taxon>
        <taxon>Perkinsus</taxon>
    </lineage>
</organism>
<keyword evidence="2" id="KW-0472">Membrane</keyword>
<proteinExistence type="predicted"/>
<accession>C5KBY1</accession>
<dbReference type="GeneID" id="9063355"/>
<feature type="region of interest" description="Disordered" evidence="1">
    <location>
        <begin position="105"/>
        <end position="124"/>
    </location>
</feature>
<keyword evidence="2" id="KW-1133">Transmembrane helix</keyword>
<evidence type="ECO:0000313" key="4">
    <source>
        <dbReference type="Proteomes" id="UP000007800"/>
    </source>
</evidence>
<dbReference type="EMBL" id="GG671946">
    <property type="protein sequence ID" value="EER18012.1"/>
    <property type="molecule type" value="Genomic_DNA"/>
</dbReference>
<dbReference type="InParanoid" id="C5KBY1"/>
<evidence type="ECO:0000313" key="3">
    <source>
        <dbReference type="EMBL" id="EER18012.1"/>
    </source>
</evidence>
<keyword evidence="2" id="KW-0812">Transmembrane</keyword>
<dbReference type="AlphaFoldDB" id="C5KBY1"/>
<dbReference type="Proteomes" id="UP000007800">
    <property type="component" value="Unassembled WGS sequence"/>
</dbReference>
<sequence length="434" mass="47497">MDGEWPCKGVLTGQRKRHCTAKLRSAAAVAPEHTKARKGKSKVCGGGLVADRDLGSARQYGRSGERPANAGREPLPIEQQKPLRHGSADGSPAMKLRGYRFRSLEDTRGLEPEGSNTMAHGDHGDEDPMEKAMQLQRRYLHSKILFAGPNPLPALCRIIATAIFLFMVVFVSAAIYTHSTQWMSDLLCMRTIKGDAITSNPVFGAWSERLPTNAIDGKRCRLWVQLDPDSPVPSGTVADFGAYFARTGLECGLFTANAFGGNCAGGRCITCIADRPCYSTVLPEQIDSQDVAWTDNRFPIFPSVGRPANVTLFMDSQTVIQLTDTAVGLEPICSLDGAVKPGHSIVIIGLYIGSIILLLLVIVREIREWFKIRKEVHEDTVDDALMVSHIGEAVEAMKRETESSARHNVDPHDDAAGRHKDAAARRSRVLADRR</sequence>
<dbReference type="RefSeq" id="XP_002786216.1">
    <property type="nucleotide sequence ID" value="XM_002786170.1"/>
</dbReference>
<protein>
    <submittedName>
        <fullName evidence="3">Uncharacterized protein</fullName>
    </submittedName>
</protein>
<name>C5KBY1_PERM5</name>
<dbReference type="OMA" id="CITCIAD"/>
<feature type="transmembrane region" description="Helical" evidence="2">
    <location>
        <begin position="344"/>
        <end position="363"/>
    </location>
</feature>